<evidence type="ECO:0000256" key="9">
    <source>
        <dbReference type="PROSITE-ProRule" id="PRU00023"/>
    </source>
</evidence>
<feature type="compositionally biased region" description="Polar residues" evidence="10">
    <location>
        <begin position="267"/>
        <end position="285"/>
    </location>
</feature>
<dbReference type="InterPro" id="IPR050205">
    <property type="entry name" value="CDPK_Ser/Thr_kinases"/>
</dbReference>
<evidence type="ECO:0000259" key="12">
    <source>
        <dbReference type="PROSITE" id="PS50222"/>
    </source>
</evidence>
<dbReference type="InterPro" id="IPR002048">
    <property type="entry name" value="EF_hand_dom"/>
</dbReference>
<dbReference type="SUPFAM" id="SSF48403">
    <property type="entry name" value="Ankyrin repeat"/>
    <property type="match status" value="1"/>
</dbReference>
<evidence type="ECO:0000256" key="10">
    <source>
        <dbReference type="SAM" id="MobiDB-lite"/>
    </source>
</evidence>
<reference evidence="13" key="1">
    <citation type="submission" date="2023-08" db="EMBL/GenBank/DDBJ databases">
        <authorList>
            <person name="Chen Y."/>
            <person name="Shah S."/>
            <person name="Dougan E. K."/>
            <person name="Thang M."/>
            <person name="Chan C."/>
        </authorList>
    </citation>
    <scope>NUCLEOTIDE SEQUENCE</scope>
</reference>
<evidence type="ECO:0000256" key="8">
    <source>
        <dbReference type="ARBA" id="ARBA00024334"/>
    </source>
</evidence>
<evidence type="ECO:0000256" key="5">
    <source>
        <dbReference type="ARBA" id="ARBA00022777"/>
    </source>
</evidence>
<organism evidence="13 14">
    <name type="scientific">Effrenium voratum</name>
    <dbReference type="NCBI Taxonomy" id="2562239"/>
    <lineage>
        <taxon>Eukaryota</taxon>
        <taxon>Sar</taxon>
        <taxon>Alveolata</taxon>
        <taxon>Dinophyceae</taxon>
        <taxon>Suessiales</taxon>
        <taxon>Symbiodiniaceae</taxon>
        <taxon>Effrenium</taxon>
    </lineage>
</organism>
<feature type="domain" description="Protein kinase" evidence="11">
    <location>
        <begin position="519"/>
        <end position="816"/>
    </location>
</feature>
<dbReference type="Pfam" id="PF13202">
    <property type="entry name" value="EF-hand_5"/>
    <property type="match status" value="2"/>
</dbReference>
<evidence type="ECO:0000256" key="1">
    <source>
        <dbReference type="ARBA" id="ARBA00001946"/>
    </source>
</evidence>
<dbReference type="PANTHER" id="PTHR24349">
    <property type="entry name" value="SERINE/THREONINE-PROTEIN KINASE"/>
    <property type="match status" value="1"/>
</dbReference>
<dbReference type="Gene3D" id="3.30.200.20">
    <property type="entry name" value="Phosphorylase Kinase, domain 1"/>
    <property type="match status" value="1"/>
</dbReference>
<evidence type="ECO:0000256" key="6">
    <source>
        <dbReference type="ARBA" id="ARBA00022837"/>
    </source>
</evidence>
<feature type="repeat" description="ANK" evidence="9">
    <location>
        <begin position="830"/>
        <end position="862"/>
    </location>
</feature>
<keyword evidence="5" id="KW-0418">Kinase</keyword>
<dbReference type="SMART" id="SM00220">
    <property type="entry name" value="S_TKc"/>
    <property type="match status" value="1"/>
</dbReference>
<dbReference type="Proteomes" id="UP001178507">
    <property type="component" value="Unassembled WGS sequence"/>
</dbReference>
<comment type="cofactor">
    <cofactor evidence="1">
        <name>Mg(2+)</name>
        <dbReference type="ChEBI" id="CHEBI:18420"/>
    </cofactor>
</comment>
<name>A0AA36HZ24_9DINO</name>
<feature type="compositionally biased region" description="Low complexity" evidence="10">
    <location>
        <begin position="312"/>
        <end position="326"/>
    </location>
</feature>
<feature type="domain" description="EF-hand" evidence="12">
    <location>
        <begin position="1036"/>
        <end position="1071"/>
    </location>
</feature>
<keyword evidence="3" id="KW-0808">Transferase</keyword>
<dbReference type="InterPro" id="IPR008271">
    <property type="entry name" value="Ser/Thr_kinase_AS"/>
</dbReference>
<dbReference type="CDD" id="cd00051">
    <property type="entry name" value="EFh"/>
    <property type="match status" value="1"/>
</dbReference>
<protein>
    <submittedName>
        <fullName evidence="13">Uncharacterized protein</fullName>
    </submittedName>
</protein>
<dbReference type="SUPFAM" id="SSF56112">
    <property type="entry name" value="Protein kinase-like (PK-like)"/>
    <property type="match status" value="1"/>
</dbReference>
<dbReference type="InterPro" id="IPR002110">
    <property type="entry name" value="Ankyrin_rpt"/>
</dbReference>
<dbReference type="Pfam" id="PF00069">
    <property type="entry name" value="Pkinase"/>
    <property type="match status" value="1"/>
</dbReference>
<dbReference type="Gene3D" id="1.10.510.10">
    <property type="entry name" value="Transferase(Phosphotransferase) domain 1"/>
    <property type="match status" value="1"/>
</dbReference>
<feature type="compositionally biased region" description="Basic and acidic residues" evidence="10">
    <location>
        <begin position="332"/>
        <end position="360"/>
    </location>
</feature>
<dbReference type="SMART" id="SM00054">
    <property type="entry name" value="EFh"/>
    <property type="match status" value="4"/>
</dbReference>
<evidence type="ECO:0000259" key="11">
    <source>
        <dbReference type="PROSITE" id="PS50011"/>
    </source>
</evidence>
<dbReference type="InterPro" id="IPR036770">
    <property type="entry name" value="Ankyrin_rpt-contain_sf"/>
</dbReference>
<proteinExistence type="inferred from homology"/>
<evidence type="ECO:0000313" key="14">
    <source>
        <dbReference type="Proteomes" id="UP001178507"/>
    </source>
</evidence>
<dbReference type="SUPFAM" id="SSF47473">
    <property type="entry name" value="EF-hand"/>
    <property type="match status" value="2"/>
</dbReference>
<dbReference type="InterPro" id="IPR011992">
    <property type="entry name" value="EF-hand-dom_pair"/>
</dbReference>
<evidence type="ECO:0000256" key="4">
    <source>
        <dbReference type="ARBA" id="ARBA00022741"/>
    </source>
</evidence>
<accession>A0AA36HZ24</accession>
<keyword evidence="9" id="KW-0040">ANK repeat</keyword>
<dbReference type="SMART" id="SM00248">
    <property type="entry name" value="ANK"/>
    <property type="match status" value="3"/>
</dbReference>
<keyword evidence="4" id="KW-0547">Nucleotide-binding</keyword>
<feature type="region of interest" description="Disordered" evidence="10">
    <location>
        <begin position="1"/>
        <end position="84"/>
    </location>
</feature>
<feature type="compositionally biased region" description="Basic and acidic residues" evidence="10">
    <location>
        <begin position="247"/>
        <end position="266"/>
    </location>
</feature>
<comment type="caution">
    <text evidence="13">The sequence shown here is derived from an EMBL/GenBank/DDBJ whole genome shotgun (WGS) entry which is preliminary data.</text>
</comment>
<keyword evidence="14" id="KW-1185">Reference proteome</keyword>
<dbReference type="PROSITE" id="PS00108">
    <property type="entry name" value="PROTEIN_KINASE_ST"/>
    <property type="match status" value="1"/>
</dbReference>
<feature type="domain" description="EF-hand" evidence="12">
    <location>
        <begin position="457"/>
        <end position="492"/>
    </location>
</feature>
<feature type="domain" description="EF-hand" evidence="12">
    <location>
        <begin position="1108"/>
        <end position="1143"/>
    </location>
</feature>
<dbReference type="PROSITE" id="PS50011">
    <property type="entry name" value="PROTEIN_KINASE_DOM"/>
    <property type="match status" value="1"/>
</dbReference>
<feature type="compositionally biased region" description="Polar residues" evidence="10">
    <location>
        <begin position="1"/>
        <end position="34"/>
    </location>
</feature>
<dbReference type="Pfam" id="PF13499">
    <property type="entry name" value="EF-hand_7"/>
    <property type="match status" value="1"/>
</dbReference>
<keyword evidence="7" id="KW-0067">ATP-binding</keyword>
<evidence type="ECO:0000256" key="7">
    <source>
        <dbReference type="ARBA" id="ARBA00022840"/>
    </source>
</evidence>
<dbReference type="Gene3D" id="1.25.40.20">
    <property type="entry name" value="Ankyrin repeat-containing domain"/>
    <property type="match status" value="1"/>
</dbReference>
<dbReference type="PROSITE" id="PS50297">
    <property type="entry name" value="ANK_REP_REGION"/>
    <property type="match status" value="1"/>
</dbReference>
<dbReference type="PROSITE" id="PS50088">
    <property type="entry name" value="ANK_REPEAT"/>
    <property type="match status" value="1"/>
</dbReference>
<feature type="region of interest" description="Disordered" evidence="10">
    <location>
        <begin position="97"/>
        <end position="388"/>
    </location>
</feature>
<dbReference type="PROSITE" id="PS00018">
    <property type="entry name" value="EF_HAND_1"/>
    <property type="match status" value="4"/>
</dbReference>
<dbReference type="PROSITE" id="PS50222">
    <property type="entry name" value="EF_HAND_2"/>
    <property type="match status" value="4"/>
</dbReference>
<evidence type="ECO:0000313" key="13">
    <source>
        <dbReference type="EMBL" id="CAJ1378005.1"/>
    </source>
</evidence>
<dbReference type="Pfam" id="PF00023">
    <property type="entry name" value="Ank"/>
    <property type="match status" value="1"/>
</dbReference>
<dbReference type="GO" id="GO:0004674">
    <property type="term" value="F:protein serine/threonine kinase activity"/>
    <property type="evidence" value="ECO:0007669"/>
    <property type="project" value="UniProtKB-KW"/>
</dbReference>
<dbReference type="InterPro" id="IPR000719">
    <property type="entry name" value="Prot_kinase_dom"/>
</dbReference>
<feature type="compositionally biased region" description="Low complexity" evidence="10">
    <location>
        <begin position="196"/>
        <end position="211"/>
    </location>
</feature>
<dbReference type="AlphaFoldDB" id="A0AA36HZ24"/>
<dbReference type="EMBL" id="CAUJNA010000507">
    <property type="protein sequence ID" value="CAJ1378005.1"/>
    <property type="molecule type" value="Genomic_DNA"/>
</dbReference>
<sequence length="1181" mass="127948">MGSSATTAPPSPEDSTSTTAFRRDSVSSCGTSGHTMPGAADMPPAWLRLSLPAEVGSPVGPEKRGTSPCASETRPRVDPPIPITGKVFVTAKAAAGGHASPMTGHASPMAHQAGYPGHVARTMSPRSETGPVGRTLSPRPETGARSPPGHKVLVRAKTSGVEKGPQETTPVARPKEQVLVKSKTQTGLPHSRGDALRSPVLRPAPRLVVPPGKEGGGSPRMDRKLVTPPAPLPKSGVSTPQGPPERSITDRSDRSAPSDRGDRSERNSVTSAPGASPTSVTSPKTRISAPPSPKVGARAVAVIPASPARTRSPGSPCSPGSPGSSPTSPPQRRQDQKAQTLREGRAREEQKALMVRERKQTVKSLSPAPSRAEKALLTPNSPTSAPEPMAPEEVEALQKLHSDANLIKEALEDKQKMQKYSRSCFAAADVNGDGELSFEELCKCMQKMNAELGIGDFTDRHVEHYMQRFDIDGDKLLNPEEFLELYRTLLMVKLEEVEPADFSRNMFIGRRKGKVEDDYRVSGIMGVGSFGVVRKVLCRNTGTTRVMKVVDKQKALSGGYPLKLIMEEIDKLRTLDHPAVLRLFEYCADERNLYLITDLLPGGDLLDAVEGSYNKKRYLQEPWVRDVFRQVSEGVAYCHAKGVMHKDLKLENIMLASFDPPEAVVIDVGLAELFPVSEADSFRSADPAGTLATMAPEVIRGSFNAKCDVWSLGCCLYALLCRRPLRLEDNVRGGKDTVELYDYFYPFTPPPDESRQELKAYLVRQKEGPDFSRLQCSDEAKDLLAQLLIFDRARSPRFALFEYSRQGKLEEVQAELAEGESPNDAYMGYDGRTALMAAARNGHCAVVLALLGARADLTPRSEEGSDALLHAAAGGSAEVVKALLAARAEVVENEEGLTALQLARHYGHLAAAEILEGLSAAEKPVEGGGSKAAVLAGEHFAYECLEDAELAEAALRQYGEAQKLRPKPPSEDKHKILKDLAQTKLRTFQRSHHWVQISKANGTISREQMDSLLQFHRINPLAQAVLLDLSSQLPLKQLRQMISLFESMDKDGNGMLDEAELAEALKLAGMGEENARAAACRLAKGSGGFVEFSRFVAALAPSTTALLEDDELLRSSFNRLDANGDGYVSRSELQRLLERGARPVSTPEEDVAPERVRRASQTARQAFDAISPSLGSHFLVA</sequence>
<dbReference type="GO" id="GO:0005509">
    <property type="term" value="F:calcium ion binding"/>
    <property type="evidence" value="ECO:0007669"/>
    <property type="project" value="InterPro"/>
</dbReference>
<evidence type="ECO:0000256" key="3">
    <source>
        <dbReference type="ARBA" id="ARBA00022679"/>
    </source>
</evidence>
<keyword evidence="2" id="KW-0723">Serine/threonine-protein kinase</keyword>
<comment type="similarity">
    <text evidence="8">Belongs to the protein kinase superfamily. Ser/Thr protein kinase family. CDPK subfamily.</text>
</comment>
<gene>
    <name evidence="13" type="ORF">EVOR1521_LOCUS6676</name>
</gene>
<feature type="domain" description="EF-hand" evidence="12">
    <location>
        <begin position="416"/>
        <end position="451"/>
    </location>
</feature>
<dbReference type="InterPro" id="IPR011009">
    <property type="entry name" value="Kinase-like_dom_sf"/>
</dbReference>
<keyword evidence="6" id="KW-0106">Calcium</keyword>
<dbReference type="GO" id="GO:0005524">
    <property type="term" value="F:ATP binding"/>
    <property type="evidence" value="ECO:0007669"/>
    <property type="project" value="UniProtKB-KW"/>
</dbReference>
<evidence type="ECO:0000256" key="2">
    <source>
        <dbReference type="ARBA" id="ARBA00022527"/>
    </source>
</evidence>
<dbReference type="InterPro" id="IPR018247">
    <property type="entry name" value="EF_Hand_1_Ca_BS"/>
</dbReference>
<dbReference type="Gene3D" id="1.10.238.10">
    <property type="entry name" value="EF-hand"/>
    <property type="match status" value="2"/>
</dbReference>